<dbReference type="AlphaFoldDB" id="G5A0I9"/>
<protein>
    <submittedName>
        <fullName evidence="1">Uncharacterized protein</fullName>
    </submittedName>
</protein>
<dbReference type="RefSeq" id="XP_009533270.1">
    <property type="nucleotide sequence ID" value="XM_009534975.1"/>
</dbReference>
<dbReference type="KEGG" id="psoj:PHYSODRAFT_304377"/>
<dbReference type="InParanoid" id="G5A0I9"/>
<reference evidence="1 2" key="1">
    <citation type="journal article" date="2006" name="Science">
        <title>Phytophthora genome sequences uncover evolutionary origins and mechanisms of pathogenesis.</title>
        <authorList>
            <person name="Tyler B.M."/>
            <person name="Tripathy S."/>
            <person name="Zhang X."/>
            <person name="Dehal P."/>
            <person name="Jiang R.H."/>
            <person name="Aerts A."/>
            <person name="Arredondo F.D."/>
            <person name="Baxter L."/>
            <person name="Bensasson D."/>
            <person name="Beynon J.L."/>
            <person name="Chapman J."/>
            <person name="Damasceno C.M."/>
            <person name="Dorrance A.E."/>
            <person name="Dou D."/>
            <person name="Dickerman A.W."/>
            <person name="Dubchak I.L."/>
            <person name="Garbelotto M."/>
            <person name="Gijzen M."/>
            <person name="Gordon S.G."/>
            <person name="Govers F."/>
            <person name="Grunwald N.J."/>
            <person name="Huang W."/>
            <person name="Ivors K.L."/>
            <person name="Jones R.W."/>
            <person name="Kamoun S."/>
            <person name="Krampis K."/>
            <person name="Lamour K.H."/>
            <person name="Lee M.K."/>
            <person name="McDonald W.H."/>
            <person name="Medina M."/>
            <person name="Meijer H.J."/>
            <person name="Nordberg E.K."/>
            <person name="Maclean D.J."/>
            <person name="Ospina-Giraldo M.D."/>
            <person name="Morris P.F."/>
            <person name="Phuntumart V."/>
            <person name="Putnam N.H."/>
            <person name="Rash S."/>
            <person name="Rose J.K."/>
            <person name="Sakihama Y."/>
            <person name="Salamov A.A."/>
            <person name="Savidor A."/>
            <person name="Scheuring C.F."/>
            <person name="Smith B.M."/>
            <person name="Sobral B.W."/>
            <person name="Terry A."/>
            <person name="Torto-Alalibo T.A."/>
            <person name="Win J."/>
            <person name="Xu Z."/>
            <person name="Zhang H."/>
            <person name="Grigoriev I.V."/>
            <person name="Rokhsar D.S."/>
            <person name="Boore J.L."/>
        </authorList>
    </citation>
    <scope>NUCLEOTIDE SEQUENCE [LARGE SCALE GENOMIC DNA]</scope>
    <source>
        <strain evidence="1 2">P6497</strain>
    </source>
</reference>
<name>G5A0I9_PHYSP</name>
<organism evidence="1 2">
    <name type="scientific">Phytophthora sojae (strain P6497)</name>
    <name type="common">Soybean stem and root rot agent</name>
    <name type="synonym">Phytophthora megasperma f. sp. glycines</name>
    <dbReference type="NCBI Taxonomy" id="1094619"/>
    <lineage>
        <taxon>Eukaryota</taxon>
        <taxon>Sar</taxon>
        <taxon>Stramenopiles</taxon>
        <taxon>Oomycota</taxon>
        <taxon>Peronosporomycetes</taxon>
        <taxon>Peronosporales</taxon>
        <taxon>Peronosporaceae</taxon>
        <taxon>Phytophthora</taxon>
    </lineage>
</organism>
<evidence type="ECO:0000313" key="2">
    <source>
        <dbReference type="Proteomes" id="UP000002640"/>
    </source>
</evidence>
<evidence type="ECO:0000313" key="1">
    <source>
        <dbReference type="EMBL" id="EGZ10525.1"/>
    </source>
</evidence>
<gene>
    <name evidence="1" type="ORF">PHYSODRAFT_304377</name>
</gene>
<dbReference type="EMBL" id="JH159158">
    <property type="protein sequence ID" value="EGZ10525.1"/>
    <property type="molecule type" value="Genomic_DNA"/>
</dbReference>
<dbReference type="Proteomes" id="UP000002640">
    <property type="component" value="Unassembled WGS sequence"/>
</dbReference>
<keyword evidence="2" id="KW-1185">Reference proteome</keyword>
<accession>G5A0I9</accession>
<sequence length="236" mass="25704">MSCLQHLDINALPLNTPMLLMTADSLLDDDFMQERVPFVELQPAQGGVVQIRRSGSSRALGSACNFDLEDGAEFETLSTPSGMLGISMEDRSEVVECDKAYEGKWQEWLLLKPLLPPSLLVKNLAAASLSDPDARRQLIWYLLEAGNSSETVAELLKLLLADPNAGLSAAERQELVLKLAEMNISMGEIGAMMALMYPTKDPTSTTKSEQARAITAQDGCSGDCAGEYVTVEHDYM</sequence>
<dbReference type="GeneID" id="20642405"/>
<proteinExistence type="predicted"/>